<reference evidence="1" key="1">
    <citation type="submission" date="2022-06" db="EMBL/GenBank/DDBJ databases">
        <title>Uncovering the hologenomic basis of an extraordinary plant invasion.</title>
        <authorList>
            <person name="Bieker V.C."/>
            <person name="Martin M.D."/>
            <person name="Gilbert T."/>
            <person name="Hodgins K."/>
            <person name="Battlay P."/>
            <person name="Petersen B."/>
            <person name="Wilson J."/>
        </authorList>
    </citation>
    <scope>NUCLEOTIDE SEQUENCE</scope>
    <source>
        <strain evidence="1">AA19_3_7</strain>
        <tissue evidence="1">Leaf</tissue>
    </source>
</reference>
<dbReference type="Proteomes" id="UP001206925">
    <property type="component" value="Unassembled WGS sequence"/>
</dbReference>
<evidence type="ECO:0000313" key="2">
    <source>
        <dbReference type="Proteomes" id="UP001206925"/>
    </source>
</evidence>
<gene>
    <name evidence="1" type="ORF">M8C21_012995</name>
</gene>
<accession>A0AAD5CVH0</accession>
<organism evidence="1 2">
    <name type="scientific">Ambrosia artemisiifolia</name>
    <name type="common">Common ragweed</name>
    <dbReference type="NCBI Taxonomy" id="4212"/>
    <lineage>
        <taxon>Eukaryota</taxon>
        <taxon>Viridiplantae</taxon>
        <taxon>Streptophyta</taxon>
        <taxon>Embryophyta</taxon>
        <taxon>Tracheophyta</taxon>
        <taxon>Spermatophyta</taxon>
        <taxon>Magnoliopsida</taxon>
        <taxon>eudicotyledons</taxon>
        <taxon>Gunneridae</taxon>
        <taxon>Pentapetalae</taxon>
        <taxon>asterids</taxon>
        <taxon>campanulids</taxon>
        <taxon>Asterales</taxon>
        <taxon>Asteraceae</taxon>
        <taxon>Asteroideae</taxon>
        <taxon>Heliantheae alliance</taxon>
        <taxon>Heliantheae</taxon>
        <taxon>Ambrosia</taxon>
    </lineage>
</organism>
<dbReference type="AlphaFoldDB" id="A0AAD5CVH0"/>
<evidence type="ECO:0000313" key="1">
    <source>
        <dbReference type="EMBL" id="KAI7748357.1"/>
    </source>
</evidence>
<keyword evidence="2" id="KW-1185">Reference proteome</keyword>
<name>A0AAD5CVH0_AMBAR</name>
<sequence length="83" mass="9435">MAMVDSSLPSRLKEPSQEAFIYICIVSIRYYSIRESVAVFEVYFILLNLDLTTTFAVTGATVSICPQFMFQVTMYMAVCIKID</sequence>
<proteinExistence type="predicted"/>
<dbReference type="EMBL" id="JAMZMK010006546">
    <property type="protein sequence ID" value="KAI7748357.1"/>
    <property type="molecule type" value="Genomic_DNA"/>
</dbReference>
<protein>
    <submittedName>
        <fullName evidence="1">Uncharacterized protein</fullName>
    </submittedName>
</protein>
<comment type="caution">
    <text evidence="1">The sequence shown here is derived from an EMBL/GenBank/DDBJ whole genome shotgun (WGS) entry which is preliminary data.</text>
</comment>